<dbReference type="Pfam" id="PF03403">
    <property type="entry name" value="PAF-AH_p_II"/>
    <property type="match status" value="1"/>
</dbReference>
<evidence type="ECO:0000256" key="2">
    <source>
        <dbReference type="ARBA" id="ARBA00023315"/>
    </source>
</evidence>
<evidence type="ECO:0000313" key="6">
    <source>
        <dbReference type="EMBL" id="PPQ65961.1"/>
    </source>
</evidence>
<dbReference type="InterPro" id="IPR045047">
    <property type="entry name" value="Ard1-like"/>
</dbReference>
<dbReference type="OrthoDB" id="2363873at2759"/>
<dbReference type="GO" id="GO:1990190">
    <property type="term" value="F:protein-N-terminal-glutamate acetyltransferase activity"/>
    <property type="evidence" value="ECO:0007669"/>
    <property type="project" value="TreeGrafter"/>
</dbReference>
<dbReference type="InterPro" id="IPR016181">
    <property type="entry name" value="Acyl_CoA_acyltransferase"/>
</dbReference>
<dbReference type="AlphaFoldDB" id="A0A409VI88"/>
<keyword evidence="4" id="KW-0472">Membrane</keyword>
<keyword evidence="4" id="KW-1133">Transmembrane helix</keyword>
<dbReference type="Gene3D" id="3.40.50.1820">
    <property type="entry name" value="alpha/beta hydrolase"/>
    <property type="match status" value="1"/>
</dbReference>
<dbReference type="Proteomes" id="UP000284706">
    <property type="component" value="Unassembled WGS sequence"/>
</dbReference>
<feature type="transmembrane region" description="Helical" evidence="4">
    <location>
        <begin position="94"/>
        <end position="119"/>
    </location>
</feature>
<dbReference type="CDD" id="cd04301">
    <property type="entry name" value="NAT_SF"/>
    <property type="match status" value="1"/>
</dbReference>
<dbReference type="PANTHER" id="PTHR23091:SF4">
    <property type="entry name" value="N-TERMINAL AMINO-ACID N(ALPHA)-ACETYLTRANSFERASE NATA"/>
    <property type="match status" value="1"/>
</dbReference>
<dbReference type="EMBL" id="NHYE01005642">
    <property type="protein sequence ID" value="PPQ65961.1"/>
    <property type="molecule type" value="Genomic_DNA"/>
</dbReference>
<dbReference type="InterPro" id="IPR000182">
    <property type="entry name" value="GNAT_dom"/>
</dbReference>
<gene>
    <name evidence="6" type="ORF">CVT26_010723</name>
</gene>
<proteinExistence type="inferred from homology"/>
<comment type="similarity">
    <text evidence="3">Belongs to the acetyltransferase family. ARD1 subfamily.</text>
</comment>
<dbReference type="InParanoid" id="A0A409VI88"/>
<dbReference type="SUPFAM" id="SSF53474">
    <property type="entry name" value="alpha/beta-Hydrolases"/>
    <property type="match status" value="1"/>
</dbReference>
<evidence type="ECO:0000256" key="4">
    <source>
        <dbReference type="SAM" id="Phobius"/>
    </source>
</evidence>
<dbReference type="GO" id="GO:1990189">
    <property type="term" value="F:protein N-terminal-serine acetyltransferase activity"/>
    <property type="evidence" value="ECO:0007669"/>
    <property type="project" value="TreeGrafter"/>
</dbReference>
<dbReference type="PANTHER" id="PTHR23091">
    <property type="entry name" value="N-TERMINAL ACETYLTRANSFERASE"/>
    <property type="match status" value="1"/>
</dbReference>
<evidence type="ECO:0000256" key="3">
    <source>
        <dbReference type="ARBA" id="ARBA00025786"/>
    </source>
</evidence>
<protein>
    <recommendedName>
        <fullName evidence="5">N-acetyltransferase domain-containing protein</fullName>
    </recommendedName>
</protein>
<keyword evidence="2" id="KW-0012">Acyltransferase</keyword>
<dbReference type="Gene3D" id="3.40.630.30">
    <property type="match status" value="1"/>
</dbReference>
<name>A0A409VI88_9AGAR</name>
<organism evidence="6 7">
    <name type="scientific">Gymnopilus dilepis</name>
    <dbReference type="NCBI Taxonomy" id="231916"/>
    <lineage>
        <taxon>Eukaryota</taxon>
        <taxon>Fungi</taxon>
        <taxon>Dikarya</taxon>
        <taxon>Basidiomycota</taxon>
        <taxon>Agaricomycotina</taxon>
        <taxon>Agaricomycetes</taxon>
        <taxon>Agaricomycetidae</taxon>
        <taxon>Agaricales</taxon>
        <taxon>Agaricineae</taxon>
        <taxon>Hymenogastraceae</taxon>
        <taxon>Gymnopilus</taxon>
    </lineage>
</organism>
<evidence type="ECO:0000259" key="5">
    <source>
        <dbReference type="PROSITE" id="PS51186"/>
    </source>
</evidence>
<sequence>MKPFYANYCPLEYNAVFLPDTNGHFPVGVTTFVTPVRPAKPIGSAKLRRAGSTDESQDALYLEEVAFTAYYPADISTASRKGVPWLLRPVRKTLLGYAIFLNLSSWLLWPLAYFFGALLKIPAYPNAPILNPSHSNDYSQDGEEALPSQWPLVIFSHGLGGTRTAYSQFCTRLASAGRVVIAFEHRDGTAPVCMPRSWEAAGRTSPRTVYYIKDVDLLRDGNDAKAAHPIPLRGEQLAFRRHEIYIGYSTICRLLENDPTLELTVIDDTPFDKGSWLARNDFDQPIVRYSDGVSLTGHSFGGCTVLSLLSTRPLEGYDAIPVERAIVLDPWLEPLPSPGPSPLTLDAASKISKQENSVGSSMAAADGALPDIRQLKTNVDHPSMLVINSETFTLWKDHYARLQEVVAGWEPQGDRILTIAWLISAKSLKAGSQMNIRPMRVEDLPGMQACNLQNLPENYTMKYYMYHAMTWPSISFVAEDQGGRIVGYILAKMDEETPEGEEAHGHVTSLSVLRSYRRLGLAKKLMVQSQEAMAQIYRASYVSLHVRKSNRAALSLYKDTLGFTVKEIEKGYYADGEDAYAMRLTLK</sequence>
<dbReference type="GO" id="GO:0031415">
    <property type="term" value="C:NatA complex"/>
    <property type="evidence" value="ECO:0007669"/>
    <property type="project" value="InterPro"/>
</dbReference>
<comment type="caution">
    <text evidence="6">The sequence shown here is derived from an EMBL/GenBank/DDBJ whole genome shotgun (WGS) entry which is preliminary data.</text>
</comment>
<evidence type="ECO:0000313" key="7">
    <source>
        <dbReference type="Proteomes" id="UP000284706"/>
    </source>
</evidence>
<accession>A0A409VI88</accession>
<feature type="domain" description="N-acetyltransferase" evidence="5">
    <location>
        <begin position="434"/>
        <end position="587"/>
    </location>
</feature>
<dbReference type="SUPFAM" id="SSF55729">
    <property type="entry name" value="Acyl-CoA N-acyltransferases (Nat)"/>
    <property type="match status" value="1"/>
</dbReference>
<dbReference type="InterPro" id="IPR029058">
    <property type="entry name" value="AB_hydrolase_fold"/>
</dbReference>
<dbReference type="FunFam" id="3.40.630.30:FF:000037">
    <property type="entry name" value="N-alpha-acetyltransferase daf-31-like"/>
    <property type="match status" value="1"/>
</dbReference>
<dbReference type="STRING" id="231916.A0A409VI88"/>
<evidence type="ECO:0000256" key="1">
    <source>
        <dbReference type="ARBA" id="ARBA00022679"/>
    </source>
</evidence>
<keyword evidence="1" id="KW-0808">Transferase</keyword>
<dbReference type="Pfam" id="PF00583">
    <property type="entry name" value="Acetyltransf_1"/>
    <property type="match status" value="1"/>
</dbReference>
<keyword evidence="4" id="KW-0812">Transmembrane</keyword>
<dbReference type="PROSITE" id="PS51186">
    <property type="entry name" value="GNAT"/>
    <property type="match status" value="1"/>
</dbReference>
<reference evidence="6 7" key="1">
    <citation type="journal article" date="2018" name="Evol. Lett.">
        <title>Horizontal gene cluster transfer increased hallucinogenic mushroom diversity.</title>
        <authorList>
            <person name="Reynolds H.T."/>
            <person name="Vijayakumar V."/>
            <person name="Gluck-Thaler E."/>
            <person name="Korotkin H.B."/>
            <person name="Matheny P.B."/>
            <person name="Slot J.C."/>
        </authorList>
    </citation>
    <scope>NUCLEOTIDE SEQUENCE [LARGE SCALE GENOMIC DNA]</scope>
    <source>
        <strain evidence="6 7">SRW20</strain>
    </source>
</reference>
<keyword evidence="7" id="KW-1185">Reference proteome</keyword>